<dbReference type="InterPro" id="IPR011063">
    <property type="entry name" value="TilS/TtcA_N"/>
</dbReference>
<evidence type="ECO:0000256" key="4">
    <source>
        <dbReference type="ARBA" id="ARBA00022694"/>
    </source>
</evidence>
<sequence>MKETVLDKVPRILREKLDRTKNYVAAVSGGADSLAMADALQRCGFRFTVCHVEHGIRGRESLEDARYVEAFCRKMGIAFCWKAVDAQKLRENEKMSLEDAARRLRYQALFQCAEETGADFILTAHQKDDQAETFLLRLLRGSGTRGLGAIRFQHDAVLRPLLSLTAAELRQYCTDRGIVWREDSSNEDLHYMRNRIRRVLLPMLEDNFSPSVTDVLCRTAEHLQVDGDYLEELAEGEFKRRWMRPAVTQNGALLADNWEIIPKALRFRVLRRFWNASGAPEELSGANLEDLEQLIVNRSGGKKILLPGSWQALYSYDKLILFSEDNARTLQQDDGWSCAVDLTGLSVGLSDGGSTEIEEIPFPDHRVAQLSVIKERPPYQYRTQMAYPLARLKCLGNTLVFRYRQPGDRIFPLKGTGHKTLKKYLIECRVPVEDRNRLVVAAAGNEIVWIPGLANARWEEQNGSSEVPAREQGWLFININ</sequence>
<evidence type="ECO:0000256" key="2">
    <source>
        <dbReference type="ARBA" id="ARBA00022490"/>
    </source>
</evidence>
<dbReference type="AlphaFoldDB" id="A0A1G6NKA9"/>
<dbReference type="InterPro" id="IPR015262">
    <property type="entry name" value="tRNA_Ile_lys_synt_subst-bd"/>
</dbReference>
<dbReference type="InterPro" id="IPR012094">
    <property type="entry name" value="tRNA_Ile_lys_synt"/>
</dbReference>
<comment type="function">
    <text evidence="8">Ligates lysine onto the cytidine present at position 34 of the AUA codon-specific tRNA(Ile) that contains the anticodon CAU, in an ATP-dependent manner. Cytidine is converted to lysidine, thus changing the amino acid specificity of the tRNA from methionine to isoleucine.</text>
</comment>
<evidence type="ECO:0000256" key="7">
    <source>
        <dbReference type="ARBA" id="ARBA00048539"/>
    </source>
</evidence>
<comment type="domain">
    <text evidence="8">The N-terminal region contains the highly conserved SGGXDS motif, predicted to be a P-loop motif involved in ATP binding.</text>
</comment>
<dbReference type="EMBL" id="FMYW01000014">
    <property type="protein sequence ID" value="SDC68101.1"/>
    <property type="molecule type" value="Genomic_DNA"/>
</dbReference>
<dbReference type="CDD" id="cd01992">
    <property type="entry name" value="TilS_N"/>
    <property type="match status" value="1"/>
</dbReference>
<dbReference type="InterPro" id="IPR012796">
    <property type="entry name" value="Lysidine-tRNA-synth_C"/>
</dbReference>
<keyword evidence="6 8" id="KW-0067">ATP-binding</keyword>
<dbReference type="GO" id="GO:0006400">
    <property type="term" value="P:tRNA modification"/>
    <property type="evidence" value="ECO:0007669"/>
    <property type="project" value="UniProtKB-UniRule"/>
</dbReference>
<comment type="subcellular location">
    <subcellularLocation>
        <location evidence="1 8">Cytoplasm</location>
    </subcellularLocation>
</comment>
<evidence type="ECO:0000256" key="3">
    <source>
        <dbReference type="ARBA" id="ARBA00022598"/>
    </source>
</evidence>
<keyword evidence="2 8" id="KW-0963">Cytoplasm</keyword>
<dbReference type="InterPro" id="IPR012795">
    <property type="entry name" value="tRNA_Ile_lys_synt_N"/>
</dbReference>
<feature type="domain" description="Lysidine-tRNA(Ile) synthetase C-terminal" evidence="9">
    <location>
        <begin position="399"/>
        <end position="469"/>
    </location>
</feature>
<dbReference type="GO" id="GO:0005524">
    <property type="term" value="F:ATP binding"/>
    <property type="evidence" value="ECO:0007669"/>
    <property type="project" value="UniProtKB-UniRule"/>
</dbReference>
<protein>
    <recommendedName>
        <fullName evidence="8">tRNA(Ile)-lysidine synthase</fullName>
        <ecNumber evidence="8">6.3.4.19</ecNumber>
    </recommendedName>
    <alternativeName>
        <fullName evidence="8">tRNA(Ile)-2-lysyl-cytidine synthase</fullName>
    </alternativeName>
    <alternativeName>
        <fullName evidence="8">tRNA(Ile)-lysidine synthetase</fullName>
    </alternativeName>
</protein>
<proteinExistence type="inferred from homology"/>
<dbReference type="GO" id="GO:0005737">
    <property type="term" value="C:cytoplasm"/>
    <property type="evidence" value="ECO:0007669"/>
    <property type="project" value="UniProtKB-SubCell"/>
</dbReference>
<dbReference type="SUPFAM" id="SSF82829">
    <property type="entry name" value="MesJ substrate recognition domain-like"/>
    <property type="match status" value="1"/>
</dbReference>
<dbReference type="HAMAP" id="MF_01161">
    <property type="entry name" value="tRNA_Ile_lys_synt"/>
    <property type="match status" value="1"/>
</dbReference>
<keyword evidence="11" id="KW-1185">Reference proteome</keyword>
<evidence type="ECO:0000313" key="10">
    <source>
        <dbReference type="EMBL" id="SDC68101.1"/>
    </source>
</evidence>
<dbReference type="SUPFAM" id="SSF56037">
    <property type="entry name" value="PheT/TilS domain"/>
    <property type="match status" value="1"/>
</dbReference>
<dbReference type="Pfam" id="PF11734">
    <property type="entry name" value="TilS_C"/>
    <property type="match status" value="1"/>
</dbReference>
<dbReference type="NCBIfam" id="TIGR02433">
    <property type="entry name" value="lysidine_TilS_C"/>
    <property type="match status" value="1"/>
</dbReference>
<dbReference type="GO" id="GO:0032267">
    <property type="term" value="F:tRNA(Ile)-lysidine synthase activity"/>
    <property type="evidence" value="ECO:0007669"/>
    <property type="project" value="UniProtKB-EC"/>
</dbReference>
<dbReference type="PANTHER" id="PTHR43033">
    <property type="entry name" value="TRNA(ILE)-LYSIDINE SYNTHASE-RELATED"/>
    <property type="match status" value="1"/>
</dbReference>
<gene>
    <name evidence="8" type="primary">tilS</name>
    <name evidence="10" type="ORF">SAMN04487864_11428</name>
</gene>
<keyword evidence="4 8" id="KW-0819">tRNA processing</keyword>
<evidence type="ECO:0000259" key="9">
    <source>
        <dbReference type="SMART" id="SM00977"/>
    </source>
</evidence>
<organism evidence="10 11">
    <name type="scientific">Succiniclasticum ruminis</name>
    <dbReference type="NCBI Taxonomy" id="40841"/>
    <lineage>
        <taxon>Bacteria</taxon>
        <taxon>Bacillati</taxon>
        <taxon>Bacillota</taxon>
        <taxon>Negativicutes</taxon>
        <taxon>Acidaminococcales</taxon>
        <taxon>Acidaminococcaceae</taxon>
        <taxon>Succiniclasticum</taxon>
    </lineage>
</organism>
<comment type="similarity">
    <text evidence="8">Belongs to the tRNA(Ile)-lysidine synthase family.</text>
</comment>
<dbReference type="RefSeq" id="WP_093730948.1">
    <property type="nucleotide sequence ID" value="NZ_FMYW01000014.1"/>
</dbReference>
<name>A0A1G6NKA9_9FIRM</name>
<dbReference type="Gene3D" id="1.20.59.20">
    <property type="match status" value="1"/>
</dbReference>
<feature type="binding site" evidence="8">
    <location>
        <begin position="28"/>
        <end position="33"/>
    </location>
    <ligand>
        <name>ATP</name>
        <dbReference type="ChEBI" id="CHEBI:30616"/>
    </ligand>
</feature>
<accession>A0A1G6NKA9</accession>
<evidence type="ECO:0000313" key="11">
    <source>
        <dbReference type="Proteomes" id="UP000198943"/>
    </source>
</evidence>
<evidence type="ECO:0000256" key="6">
    <source>
        <dbReference type="ARBA" id="ARBA00022840"/>
    </source>
</evidence>
<keyword evidence="5 8" id="KW-0547">Nucleotide-binding</keyword>
<comment type="catalytic activity">
    <reaction evidence="7 8">
        <text>cytidine(34) in tRNA(Ile2) + L-lysine + ATP = lysidine(34) in tRNA(Ile2) + AMP + diphosphate + H(+)</text>
        <dbReference type="Rhea" id="RHEA:43744"/>
        <dbReference type="Rhea" id="RHEA-COMP:10625"/>
        <dbReference type="Rhea" id="RHEA-COMP:10670"/>
        <dbReference type="ChEBI" id="CHEBI:15378"/>
        <dbReference type="ChEBI" id="CHEBI:30616"/>
        <dbReference type="ChEBI" id="CHEBI:32551"/>
        <dbReference type="ChEBI" id="CHEBI:33019"/>
        <dbReference type="ChEBI" id="CHEBI:82748"/>
        <dbReference type="ChEBI" id="CHEBI:83665"/>
        <dbReference type="ChEBI" id="CHEBI:456215"/>
        <dbReference type="EC" id="6.3.4.19"/>
    </reaction>
</comment>
<evidence type="ECO:0000256" key="8">
    <source>
        <dbReference type="HAMAP-Rule" id="MF_01161"/>
    </source>
</evidence>
<reference evidence="11" key="1">
    <citation type="submission" date="2016-10" db="EMBL/GenBank/DDBJ databases">
        <authorList>
            <person name="Varghese N."/>
            <person name="Submissions S."/>
        </authorList>
    </citation>
    <scope>NUCLEOTIDE SEQUENCE [LARGE SCALE GENOMIC DNA]</scope>
    <source>
        <strain evidence="11">DSM 11005</strain>
    </source>
</reference>
<dbReference type="SUPFAM" id="SSF52402">
    <property type="entry name" value="Adenine nucleotide alpha hydrolases-like"/>
    <property type="match status" value="1"/>
</dbReference>
<dbReference type="EC" id="6.3.4.19" evidence="8"/>
<evidence type="ECO:0000256" key="1">
    <source>
        <dbReference type="ARBA" id="ARBA00004496"/>
    </source>
</evidence>
<evidence type="ECO:0000256" key="5">
    <source>
        <dbReference type="ARBA" id="ARBA00022741"/>
    </source>
</evidence>
<dbReference type="Pfam" id="PF09179">
    <property type="entry name" value="TilS"/>
    <property type="match status" value="1"/>
</dbReference>
<dbReference type="NCBIfam" id="TIGR02432">
    <property type="entry name" value="lysidine_TilS_N"/>
    <property type="match status" value="1"/>
</dbReference>
<dbReference type="SMART" id="SM00977">
    <property type="entry name" value="TilS_C"/>
    <property type="match status" value="1"/>
</dbReference>
<dbReference type="OrthoDB" id="9807403at2"/>
<keyword evidence="3 8" id="KW-0436">Ligase</keyword>
<dbReference type="Proteomes" id="UP000198943">
    <property type="component" value="Unassembled WGS sequence"/>
</dbReference>
<dbReference type="PANTHER" id="PTHR43033:SF1">
    <property type="entry name" value="TRNA(ILE)-LYSIDINE SYNTHASE-RELATED"/>
    <property type="match status" value="1"/>
</dbReference>
<dbReference type="Gene3D" id="3.40.50.620">
    <property type="entry name" value="HUPs"/>
    <property type="match status" value="1"/>
</dbReference>
<dbReference type="Pfam" id="PF01171">
    <property type="entry name" value="ATP_bind_3"/>
    <property type="match status" value="1"/>
</dbReference>
<dbReference type="InterPro" id="IPR014729">
    <property type="entry name" value="Rossmann-like_a/b/a_fold"/>
</dbReference>